<organism evidence="2 3">
    <name type="scientific">Subsaximicrobium wynnwilliamsii</name>
    <dbReference type="NCBI Taxonomy" id="291179"/>
    <lineage>
        <taxon>Bacteria</taxon>
        <taxon>Pseudomonadati</taxon>
        <taxon>Bacteroidota</taxon>
        <taxon>Flavobacteriia</taxon>
        <taxon>Flavobacteriales</taxon>
        <taxon>Flavobacteriaceae</taxon>
        <taxon>Subsaximicrobium</taxon>
    </lineage>
</organism>
<evidence type="ECO:0000256" key="1">
    <source>
        <dbReference type="SAM" id="Phobius"/>
    </source>
</evidence>
<feature type="transmembrane region" description="Helical" evidence="1">
    <location>
        <begin position="17"/>
        <end position="38"/>
    </location>
</feature>
<dbReference type="Proteomes" id="UP000321578">
    <property type="component" value="Unassembled WGS sequence"/>
</dbReference>
<feature type="transmembrane region" description="Helical" evidence="1">
    <location>
        <begin position="441"/>
        <end position="461"/>
    </location>
</feature>
<sequence>MFQIIKNEWRFLLRSRIFLGISIGFIAILIVSVFLGNYQTQKQDQTQTNAKEHVRQQWVSIDEMNPHSAAHYGTYVFKPANLLSSLDEGVNSVTGNVLRVEGHVQNEIVHSEASQMQVVSRFGKLKSSLLLQYIVPLLLIFLAFNSVSSEKQSGRLKLLILQGAKPIQLILSKTFSVWLYGLLLLLFVIVVYGILNLQSLTSEILFRTGLFFLSYALYYFIISGLTVFFSARWQNATLALTSMLGIWILWTIFLPNVLMSSVEKWHQLPSRNEFQTAMDEDRSKGLDGHNPTDERTKALEEKVLKEYKVDSLSQLPINFDGLLMQADEDYGNKVWDKHFGNNRNVLQEQKQSFQLGGIVNPFISLQNTSMGFMASDNVHHQEFLLQVENYRRVFIKMLNDEHAFGGSKTGNWGKNADNAFFRSVPDFDYKPTQLSVVFSNYMLDLALLAFWSVLVFALILFGTKKIEIL</sequence>
<comment type="caution">
    <text evidence="2">The sequence shown here is derived from an EMBL/GenBank/DDBJ whole genome shotgun (WGS) entry which is preliminary data.</text>
</comment>
<dbReference type="PANTHER" id="PTHR43471">
    <property type="entry name" value="ABC TRANSPORTER PERMEASE"/>
    <property type="match status" value="1"/>
</dbReference>
<keyword evidence="1" id="KW-0472">Membrane</keyword>
<dbReference type="Pfam" id="PF12040">
    <property type="entry name" value="DUF3526"/>
    <property type="match status" value="1"/>
</dbReference>
<feature type="transmembrane region" description="Helical" evidence="1">
    <location>
        <begin position="237"/>
        <end position="258"/>
    </location>
</feature>
<dbReference type="Pfam" id="PF12679">
    <property type="entry name" value="ABC2_membrane_2"/>
    <property type="match status" value="1"/>
</dbReference>
<keyword evidence="1" id="KW-0812">Transmembrane</keyword>
<evidence type="ECO:0000313" key="2">
    <source>
        <dbReference type="EMBL" id="TXD90187.1"/>
    </source>
</evidence>
<name>A0A5C6ZLB3_9FLAO</name>
<dbReference type="EMBL" id="VORO01000004">
    <property type="protein sequence ID" value="TXD90187.1"/>
    <property type="molecule type" value="Genomic_DNA"/>
</dbReference>
<reference evidence="2 3" key="1">
    <citation type="submission" date="2019-08" db="EMBL/GenBank/DDBJ databases">
        <title>Genomes of Subsaximicrobium wynnwilliamsii strains.</title>
        <authorList>
            <person name="Bowman J.P."/>
        </authorList>
    </citation>
    <scope>NUCLEOTIDE SEQUENCE [LARGE SCALE GENOMIC DNA]</scope>
    <source>
        <strain evidence="2 3">2-80-2</strain>
    </source>
</reference>
<keyword evidence="3" id="KW-1185">Reference proteome</keyword>
<feature type="transmembrane region" description="Helical" evidence="1">
    <location>
        <begin position="177"/>
        <end position="197"/>
    </location>
</feature>
<feature type="transmembrane region" description="Helical" evidence="1">
    <location>
        <begin position="130"/>
        <end position="148"/>
    </location>
</feature>
<protein>
    <submittedName>
        <fullName evidence="2">DUF3526 domain-containing protein</fullName>
    </submittedName>
</protein>
<dbReference type="GO" id="GO:0005886">
    <property type="term" value="C:plasma membrane"/>
    <property type="evidence" value="ECO:0007669"/>
    <property type="project" value="UniProtKB-SubCell"/>
</dbReference>
<gene>
    <name evidence="2" type="ORF">ESY86_05455</name>
</gene>
<accession>A0A5C6ZLB3</accession>
<dbReference type="AlphaFoldDB" id="A0A5C6ZLB3"/>
<dbReference type="RefSeq" id="WP_147085580.1">
    <property type="nucleotide sequence ID" value="NZ_VORM01000004.1"/>
</dbReference>
<proteinExistence type="predicted"/>
<keyword evidence="1" id="KW-1133">Transmembrane helix</keyword>
<dbReference type="InterPro" id="IPR021913">
    <property type="entry name" value="DUF3526"/>
</dbReference>
<dbReference type="OrthoDB" id="184009at2"/>
<feature type="transmembrane region" description="Helical" evidence="1">
    <location>
        <begin position="209"/>
        <end position="231"/>
    </location>
</feature>
<dbReference type="GO" id="GO:0140359">
    <property type="term" value="F:ABC-type transporter activity"/>
    <property type="evidence" value="ECO:0007669"/>
    <property type="project" value="InterPro"/>
</dbReference>
<evidence type="ECO:0000313" key="3">
    <source>
        <dbReference type="Proteomes" id="UP000321578"/>
    </source>
</evidence>
<dbReference type="PANTHER" id="PTHR43471:SF1">
    <property type="entry name" value="ABC TRANSPORTER PERMEASE PROTEIN NOSY-RELATED"/>
    <property type="match status" value="1"/>
</dbReference>